<comment type="caution">
    <text evidence="1">The sequence shown here is derived from an EMBL/GenBank/DDBJ whole genome shotgun (WGS) entry which is preliminary data.</text>
</comment>
<reference evidence="1 2" key="1">
    <citation type="submission" date="2020-08" db="EMBL/GenBank/DDBJ databases">
        <title>Sequencing the genomes of 1000 actinobacteria strains.</title>
        <authorList>
            <person name="Klenk H.-P."/>
        </authorList>
    </citation>
    <scope>NUCLEOTIDE SEQUENCE [LARGE SCALE GENOMIC DNA]</scope>
    <source>
        <strain evidence="1 2">DSM 40084</strain>
    </source>
</reference>
<evidence type="ECO:0000313" key="1">
    <source>
        <dbReference type="EMBL" id="MBB5796624.1"/>
    </source>
</evidence>
<evidence type="ECO:0000313" key="2">
    <source>
        <dbReference type="Proteomes" id="UP000590647"/>
    </source>
</evidence>
<accession>A0A7W9H6H6</accession>
<proteinExistence type="predicted"/>
<dbReference type="RefSeq" id="WP_184986653.1">
    <property type="nucleotide sequence ID" value="NZ_JACHNE010000001.1"/>
</dbReference>
<gene>
    <name evidence="1" type="ORF">HDA41_004588</name>
</gene>
<dbReference type="Proteomes" id="UP000590647">
    <property type="component" value="Unassembled WGS sequence"/>
</dbReference>
<name>A0A7W9H6H6_9ACTN</name>
<dbReference type="NCBIfam" id="NF038161">
    <property type="entry name" value="lant_II_LchA2"/>
    <property type="match status" value="1"/>
</dbReference>
<protein>
    <submittedName>
        <fullName evidence="1">Uncharacterized protein</fullName>
    </submittedName>
</protein>
<sequence>MQDKKADLLGGYDEAELIELSEADTHGGTGPWCIATVTLVSAAACPTTKCTSKC</sequence>
<keyword evidence="2" id="KW-1185">Reference proteome</keyword>
<organism evidence="1 2">
    <name type="scientific">Streptomyces caelestis</name>
    <dbReference type="NCBI Taxonomy" id="36816"/>
    <lineage>
        <taxon>Bacteria</taxon>
        <taxon>Bacillati</taxon>
        <taxon>Actinomycetota</taxon>
        <taxon>Actinomycetes</taxon>
        <taxon>Kitasatosporales</taxon>
        <taxon>Streptomycetaceae</taxon>
        <taxon>Streptomyces</taxon>
    </lineage>
</organism>
<dbReference type="AlphaFoldDB" id="A0A7W9H6H6"/>
<dbReference type="EMBL" id="JACHNE010000001">
    <property type="protein sequence ID" value="MBB5796624.1"/>
    <property type="molecule type" value="Genomic_DNA"/>
</dbReference>